<organism evidence="2 3">
    <name type="scientific">Polaromonas aquatica</name>
    <dbReference type="NCBI Taxonomy" id="332657"/>
    <lineage>
        <taxon>Bacteria</taxon>
        <taxon>Pseudomonadati</taxon>
        <taxon>Pseudomonadota</taxon>
        <taxon>Betaproteobacteria</taxon>
        <taxon>Burkholderiales</taxon>
        <taxon>Comamonadaceae</taxon>
        <taxon>Polaromonas</taxon>
    </lineage>
</organism>
<dbReference type="RefSeq" id="WP_371437682.1">
    <property type="nucleotide sequence ID" value="NZ_JBHSRS010000071.1"/>
</dbReference>
<feature type="signal peptide" evidence="1">
    <location>
        <begin position="1"/>
        <end position="45"/>
    </location>
</feature>
<evidence type="ECO:0000313" key="3">
    <source>
        <dbReference type="Proteomes" id="UP001596270"/>
    </source>
</evidence>
<comment type="caution">
    <text evidence="2">The sequence shown here is derived from an EMBL/GenBank/DDBJ whole genome shotgun (WGS) entry which is preliminary data.</text>
</comment>
<evidence type="ECO:0000256" key="1">
    <source>
        <dbReference type="SAM" id="SignalP"/>
    </source>
</evidence>
<accession>A0ABW1TZ66</accession>
<proteinExistence type="predicted"/>
<feature type="chain" id="PRO_5045692972" description="DUF5667 domain-containing protein" evidence="1">
    <location>
        <begin position="46"/>
        <end position="153"/>
    </location>
</feature>
<name>A0ABW1TZ66_9BURK</name>
<evidence type="ECO:0008006" key="4">
    <source>
        <dbReference type="Google" id="ProtNLM"/>
    </source>
</evidence>
<protein>
    <recommendedName>
        <fullName evidence="4">DUF5667 domain-containing protein</fullName>
    </recommendedName>
</protein>
<gene>
    <name evidence="2" type="ORF">ACFQND_13250</name>
</gene>
<keyword evidence="1" id="KW-0732">Signal</keyword>
<keyword evidence="3" id="KW-1185">Reference proteome</keyword>
<evidence type="ECO:0000313" key="2">
    <source>
        <dbReference type="EMBL" id="MFC6282193.1"/>
    </source>
</evidence>
<sequence>MNKLNNSFQSEEPKEGQRLREHVIACVSALLLAALMAFSTSPAMAQGVGQFNFPTTIPLLSALSDVTPANFLPEVQNLVRVNNARDLVQLGKQAAGIALHIEELQIRFLQSQMCNSNLIPSQYSKEVQIGCDLLGAQGELNKIKQKALDLVAR</sequence>
<reference evidence="3" key="1">
    <citation type="journal article" date="2019" name="Int. J. Syst. Evol. Microbiol.">
        <title>The Global Catalogue of Microorganisms (GCM) 10K type strain sequencing project: providing services to taxonomists for standard genome sequencing and annotation.</title>
        <authorList>
            <consortium name="The Broad Institute Genomics Platform"/>
            <consortium name="The Broad Institute Genome Sequencing Center for Infectious Disease"/>
            <person name="Wu L."/>
            <person name="Ma J."/>
        </authorList>
    </citation>
    <scope>NUCLEOTIDE SEQUENCE [LARGE SCALE GENOMIC DNA]</scope>
    <source>
        <strain evidence="3">CCUG 39402</strain>
    </source>
</reference>
<dbReference type="EMBL" id="JBHSRS010000071">
    <property type="protein sequence ID" value="MFC6282193.1"/>
    <property type="molecule type" value="Genomic_DNA"/>
</dbReference>
<dbReference type="Proteomes" id="UP001596270">
    <property type="component" value="Unassembled WGS sequence"/>
</dbReference>